<feature type="region of interest" description="Disordered" evidence="1">
    <location>
        <begin position="621"/>
        <end position="667"/>
    </location>
</feature>
<feature type="compositionally biased region" description="Polar residues" evidence="1">
    <location>
        <begin position="704"/>
        <end position="715"/>
    </location>
</feature>
<feature type="region of interest" description="Disordered" evidence="1">
    <location>
        <begin position="571"/>
        <end position="594"/>
    </location>
</feature>
<dbReference type="EMBL" id="LT598458">
    <property type="protein sequence ID" value="SCU90432.1"/>
    <property type="molecule type" value="Genomic_DNA"/>
</dbReference>
<feature type="compositionally biased region" description="Basic residues" evidence="1">
    <location>
        <begin position="129"/>
        <end position="138"/>
    </location>
</feature>
<feature type="compositionally biased region" description="Polar residues" evidence="1">
    <location>
        <begin position="298"/>
        <end position="314"/>
    </location>
</feature>
<gene>
    <name evidence="2" type="ORF">LADA_0F04038G</name>
</gene>
<dbReference type="Proteomes" id="UP000190274">
    <property type="component" value="Chromosome F"/>
</dbReference>
<evidence type="ECO:0000256" key="1">
    <source>
        <dbReference type="SAM" id="MobiDB-lite"/>
    </source>
</evidence>
<feature type="region of interest" description="Disordered" evidence="1">
    <location>
        <begin position="1"/>
        <end position="24"/>
    </location>
</feature>
<protein>
    <submittedName>
        <fullName evidence="2">LADA_0F04038g1_1</fullName>
    </submittedName>
</protein>
<feature type="region of interest" description="Disordered" evidence="1">
    <location>
        <begin position="297"/>
        <end position="361"/>
    </location>
</feature>
<dbReference type="AlphaFoldDB" id="A0A1G4JJ01"/>
<feature type="compositionally biased region" description="Low complexity" evidence="1">
    <location>
        <begin position="342"/>
        <end position="354"/>
    </location>
</feature>
<sequence length="715" mass="77374">MRSYKGTSNAAKGSAGSSQCSTPVENVSKWKIPHYYRKAGSSNSGGNVIPNGEFSGSLNQAGKGHQGASGGNINIMTTPKHVQLDANGKRNTKSKPKKGEMVFVNYTVKDTESHSQSEPPPVAAPVPSTKKKSSKSRMLKIFSAVHGSGGTSQDAHGALTPLDTSDGSNLSEQTLQFNSSSSTPSSQATKRSYSSFLKCGTIGSASTITSPVIAPSEDLVPRSATSRSFNSPRPGLHRSLSSNVALVNNNGKASLTMGPSCSEASLVSKPSPSRERCNPYISAHLDHHYLDQYKDHQGSLTASGAPSHPNSMHASMSPRPGDENDASIAFSKMFPRKRANTGGSMSSLVSGSTSNNPIGLHRNFSTNSISSLANKYSPIRTASPGKNSSVRRSSSHRFSRDFFALHNPSNYATDPSSGMDTYLDAQAKQRQTHKKKQESISDIRGVSTNSSLSSASTPCLFETSQNGNYINNFERQNNTLFSLDRESSLENEILEEQEESSSYSPNRVSAVGYIPKDNLEITDERASDVASLQHTNYSSATMFSSLVNSHSTLESTAPPITFQDQKEFENQNVGNTHPDYEAGGHQEASDYSESQNDDFLNLYMELDLGSRAEFLASQQGKISPYENDGPQHPNTSFQGDVSTLHSMLDDSPATLTHNPVGSNKRDPIEDLQRNEQVPYTSFSHRILHDINQITRSINNEERPNGSTNEWGHSHL</sequence>
<accession>A0A1G4JJ01</accession>
<dbReference type="OrthoDB" id="4069723at2759"/>
<keyword evidence="3" id="KW-1185">Reference proteome</keyword>
<proteinExistence type="predicted"/>
<feature type="compositionally biased region" description="Polar residues" evidence="1">
    <location>
        <begin position="162"/>
        <end position="178"/>
    </location>
</feature>
<feature type="region of interest" description="Disordered" evidence="1">
    <location>
        <begin position="694"/>
        <end position="715"/>
    </location>
</feature>
<name>A0A1G4JJ01_9SACH</name>
<evidence type="ECO:0000313" key="3">
    <source>
        <dbReference type="Proteomes" id="UP000190274"/>
    </source>
</evidence>
<evidence type="ECO:0000313" key="2">
    <source>
        <dbReference type="EMBL" id="SCU90432.1"/>
    </source>
</evidence>
<feature type="compositionally biased region" description="Polar residues" evidence="1">
    <location>
        <begin position="632"/>
        <end position="645"/>
    </location>
</feature>
<organism evidence="2 3">
    <name type="scientific">Lachancea dasiensis</name>
    <dbReference type="NCBI Taxonomy" id="1072105"/>
    <lineage>
        <taxon>Eukaryota</taxon>
        <taxon>Fungi</taxon>
        <taxon>Dikarya</taxon>
        <taxon>Ascomycota</taxon>
        <taxon>Saccharomycotina</taxon>
        <taxon>Saccharomycetes</taxon>
        <taxon>Saccharomycetales</taxon>
        <taxon>Saccharomycetaceae</taxon>
        <taxon>Lachancea</taxon>
    </lineage>
</organism>
<dbReference type="STRING" id="1266660.A0A1G4JJ01"/>
<feature type="compositionally biased region" description="Basic and acidic residues" evidence="1">
    <location>
        <begin position="578"/>
        <end position="588"/>
    </location>
</feature>
<reference evidence="2 3" key="1">
    <citation type="submission" date="2016-03" db="EMBL/GenBank/DDBJ databases">
        <authorList>
            <person name="Devillers H."/>
        </authorList>
    </citation>
    <scope>NUCLEOTIDE SEQUENCE [LARGE SCALE GENOMIC DNA]</scope>
    <source>
        <strain evidence="2">CBS 10888</strain>
    </source>
</reference>
<feature type="region of interest" description="Disordered" evidence="1">
    <location>
        <begin position="39"/>
        <end position="75"/>
    </location>
</feature>
<feature type="region of interest" description="Disordered" evidence="1">
    <location>
        <begin position="110"/>
        <end position="188"/>
    </location>
</feature>